<reference evidence="3" key="1">
    <citation type="submission" date="2020-05" db="EMBL/GenBank/DDBJ databases">
        <title>Mycena genomes resolve the evolution of fungal bioluminescence.</title>
        <authorList>
            <person name="Tsai I.J."/>
        </authorList>
    </citation>
    <scope>NUCLEOTIDE SEQUENCE</scope>
    <source>
        <strain evidence="3">171206Taipei</strain>
    </source>
</reference>
<organism evidence="3 4">
    <name type="scientific">Mycena indigotica</name>
    <dbReference type="NCBI Taxonomy" id="2126181"/>
    <lineage>
        <taxon>Eukaryota</taxon>
        <taxon>Fungi</taxon>
        <taxon>Dikarya</taxon>
        <taxon>Basidiomycota</taxon>
        <taxon>Agaricomycotina</taxon>
        <taxon>Agaricomycetes</taxon>
        <taxon>Agaricomycetidae</taxon>
        <taxon>Agaricales</taxon>
        <taxon>Marasmiineae</taxon>
        <taxon>Mycenaceae</taxon>
        <taxon>Mycena</taxon>
    </lineage>
</organism>
<gene>
    <name evidence="3" type="ORF">MIND_00419900</name>
</gene>
<dbReference type="GeneID" id="59343532"/>
<name>A0A8H6SVS9_9AGAR</name>
<dbReference type="CDD" id="cd21037">
    <property type="entry name" value="MLKL_NTD"/>
    <property type="match status" value="1"/>
</dbReference>
<dbReference type="OrthoDB" id="3027122at2759"/>
<dbReference type="Proteomes" id="UP000636479">
    <property type="component" value="Unassembled WGS sequence"/>
</dbReference>
<evidence type="ECO:0000313" key="4">
    <source>
        <dbReference type="Proteomes" id="UP000636479"/>
    </source>
</evidence>
<sequence length="215" mass="23913">MPARSKKKSGKNSGAVDRWKALALDVLKIAVPVSKAIPLVGNTLEGALEAVLYIIEVKDQVKTKREQCDLLADRVLSITAAITTELMKSDRETLARRENSVASLRGTLREVKDLLDHLTSVSLIQRVLERGEVDGKLAVLNQKLNTAIDNFNITEHMRSEETLNQLREAVQDMQNKQNILLLNSLLQPVTSASFHAHLLLGSMTQMAPRFFGYQV</sequence>
<evidence type="ECO:0000256" key="1">
    <source>
        <dbReference type="SAM" id="Coils"/>
    </source>
</evidence>
<dbReference type="GO" id="GO:0007166">
    <property type="term" value="P:cell surface receptor signaling pathway"/>
    <property type="evidence" value="ECO:0007669"/>
    <property type="project" value="InterPro"/>
</dbReference>
<evidence type="ECO:0000313" key="3">
    <source>
        <dbReference type="EMBL" id="KAF7306289.1"/>
    </source>
</evidence>
<dbReference type="InterPro" id="IPR036537">
    <property type="entry name" value="Adaptor_Cbl_N_dom_sf"/>
</dbReference>
<keyword evidence="1" id="KW-0175">Coiled coil</keyword>
<evidence type="ECO:0000259" key="2">
    <source>
        <dbReference type="Pfam" id="PF22215"/>
    </source>
</evidence>
<dbReference type="AlphaFoldDB" id="A0A8H6SVS9"/>
<dbReference type="EMBL" id="JACAZF010000004">
    <property type="protein sequence ID" value="KAF7306289.1"/>
    <property type="molecule type" value="Genomic_DNA"/>
</dbReference>
<dbReference type="InterPro" id="IPR054000">
    <property type="entry name" value="MLKL_N"/>
</dbReference>
<dbReference type="InterPro" id="IPR059179">
    <property type="entry name" value="MLKL-like_MCAfunc"/>
</dbReference>
<comment type="caution">
    <text evidence="3">The sequence shown here is derived from an EMBL/GenBank/DDBJ whole genome shotgun (WGS) entry which is preliminary data.</text>
</comment>
<feature type="coiled-coil region" evidence="1">
    <location>
        <begin position="156"/>
        <end position="183"/>
    </location>
</feature>
<accession>A0A8H6SVS9</accession>
<dbReference type="Gene3D" id="1.20.930.20">
    <property type="entry name" value="Adaptor protein Cbl, N-terminal domain"/>
    <property type="match status" value="1"/>
</dbReference>
<proteinExistence type="predicted"/>
<keyword evidence="4" id="KW-1185">Reference proteome</keyword>
<dbReference type="RefSeq" id="XP_037221308.1">
    <property type="nucleotide sequence ID" value="XM_037361016.1"/>
</dbReference>
<dbReference type="Pfam" id="PF22215">
    <property type="entry name" value="MLKL_N"/>
    <property type="match status" value="1"/>
</dbReference>
<feature type="domain" description="Mixed lineage kinase" evidence="2">
    <location>
        <begin position="54"/>
        <end position="170"/>
    </location>
</feature>
<protein>
    <recommendedName>
        <fullName evidence="2">Mixed lineage kinase domain-containing protein</fullName>
    </recommendedName>
</protein>